<feature type="region of interest" description="Disordered" evidence="7">
    <location>
        <begin position="316"/>
        <end position="370"/>
    </location>
</feature>
<feature type="compositionally biased region" description="Basic and acidic residues" evidence="7">
    <location>
        <begin position="556"/>
        <end position="589"/>
    </location>
</feature>
<evidence type="ECO:0000313" key="9">
    <source>
        <dbReference type="Proteomes" id="UP001217417"/>
    </source>
</evidence>
<keyword evidence="3" id="KW-0507">mRNA processing</keyword>
<dbReference type="PANTHER" id="PTHR14152:SF5">
    <property type="entry name" value="U4_U6.U5 TRI-SNRNP-ASSOCIATED PROTEIN 1"/>
    <property type="match status" value="1"/>
</dbReference>
<feature type="compositionally biased region" description="Basic and acidic residues" evidence="7">
    <location>
        <begin position="645"/>
        <end position="666"/>
    </location>
</feature>
<name>A0AAD7QLH1_9ASCO</name>
<proteinExistence type="inferred from homology"/>
<dbReference type="GO" id="GO:0045292">
    <property type="term" value="P:mRNA cis splicing, via spliceosome"/>
    <property type="evidence" value="ECO:0007669"/>
    <property type="project" value="TreeGrafter"/>
</dbReference>
<evidence type="ECO:0000313" key="8">
    <source>
        <dbReference type="EMBL" id="KAJ8097482.1"/>
    </source>
</evidence>
<evidence type="ECO:0000256" key="7">
    <source>
        <dbReference type="SAM" id="MobiDB-lite"/>
    </source>
</evidence>
<feature type="region of interest" description="Disordered" evidence="7">
    <location>
        <begin position="549"/>
        <end position="589"/>
    </location>
</feature>
<feature type="compositionally biased region" description="Basic residues" evidence="7">
    <location>
        <begin position="328"/>
        <end position="343"/>
    </location>
</feature>
<gene>
    <name evidence="8" type="ORF">POJ06DRAFT_32839</name>
</gene>
<dbReference type="InterPro" id="IPR045347">
    <property type="entry name" value="HIND"/>
</dbReference>
<dbReference type="GO" id="GO:0000481">
    <property type="term" value="P:maturation of 5S rRNA"/>
    <property type="evidence" value="ECO:0007669"/>
    <property type="project" value="TreeGrafter"/>
</dbReference>
<comment type="subcellular location">
    <subcellularLocation>
        <location evidence="1">Nucleus</location>
    </subcellularLocation>
</comment>
<evidence type="ECO:0000256" key="4">
    <source>
        <dbReference type="ARBA" id="ARBA00023187"/>
    </source>
</evidence>
<keyword evidence="9" id="KW-1185">Reference proteome</keyword>
<feature type="coiled-coil region" evidence="6">
    <location>
        <begin position="105"/>
        <end position="132"/>
    </location>
</feature>
<evidence type="ECO:0000256" key="1">
    <source>
        <dbReference type="ARBA" id="ARBA00004123"/>
    </source>
</evidence>
<evidence type="ECO:0000256" key="5">
    <source>
        <dbReference type="ARBA" id="ARBA00023242"/>
    </source>
</evidence>
<sequence>MADIESELSVEETNKRRIELGLRPIPVADGAAGQKSHIPTKEDATGPSQDESSLSLEETNKLRISLGLRPIPIPGDEGTAALSTSAPAPDSDEQALANWRSKYEAEKASTNLEATRKRIQKAKERIERLKYLEGRSLGEKEDGDDVDDVRKWVKRSRKKVKITIAEDDEEQEERGEYTADDLKGLKVGHSLEDIVGNGADDVILTLKDRNVLDEGDDELVSLALEERARTVQNIENRKRKGRYTGFEDEDGLGEKKGILSRYDEDDESNKKFFTLDSEMISVGDVGSEDQRKLDAMNQGRVKVSLDIDLPPTGIIQDSSDYMPAGPIKIKKPKKAKKSKNGRKRVVEDGDDDDENGRNQDAVMVDYRPDVIEDDDEDLQALLSKQRRLLQKKRKAQFLTPEMLAQTIREKSTEGTPVPEEGEGGLVIDDMTEFVGNVGNSIAAEEEEERERKERLANSRRSSTPPIKPESDDLAMTDGHEEVQSGQDNENEGDEEDFNTTGLEEEAAAATIGIGATLSMLRSRGVLKVPDEQDVERQRIQRENMQWRVSMAKHKARSEFELRAQREADRKSGKYDSLTQKEREEAAQRENQMRLLAEAREAQKRFKDYKPEIKIEYKDEFGRSMSQKEAFKNLSHQFHGKGSGKGKTEKRLKKIEEERKKESSSLF</sequence>
<dbReference type="Proteomes" id="UP001217417">
    <property type="component" value="Unassembled WGS sequence"/>
</dbReference>
<protein>
    <submittedName>
        <fullName evidence="8">SART-1 protein</fullName>
    </submittedName>
</protein>
<dbReference type="AlphaFoldDB" id="A0AAD7QLH1"/>
<keyword evidence="5" id="KW-0539">Nucleus</keyword>
<feature type="region of interest" description="Disordered" evidence="7">
    <location>
        <begin position="403"/>
        <end position="505"/>
    </location>
</feature>
<dbReference type="Pfam" id="PF03343">
    <property type="entry name" value="SART-1"/>
    <property type="match status" value="1"/>
</dbReference>
<keyword evidence="6" id="KW-0175">Coiled coil</keyword>
<comment type="similarity">
    <text evidence="2">Belongs to the SNU66/SART1 family.</text>
</comment>
<dbReference type="GO" id="GO:0046540">
    <property type="term" value="C:U4/U6 x U5 tri-snRNP complex"/>
    <property type="evidence" value="ECO:0007669"/>
    <property type="project" value="InterPro"/>
</dbReference>
<accession>A0AAD7QLH1</accession>
<feature type="compositionally biased region" description="Polar residues" evidence="7">
    <location>
        <begin position="46"/>
        <end position="57"/>
    </location>
</feature>
<keyword evidence="4" id="KW-0508">mRNA splicing</keyword>
<feature type="compositionally biased region" description="Acidic residues" evidence="7">
    <location>
        <begin position="1"/>
        <end position="10"/>
    </location>
</feature>
<evidence type="ECO:0000256" key="6">
    <source>
        <dbReference type="SAM" id="Coils"/>
    </source>
</evidence>
<feature type="compositionally biased region" description="Acidic residues" evidence="7">
    <location>
        <begin position="488"/>
        <end position="505"/>
    </location>
</feature>
<evidence type="ECO:0000256" key="2">
    <source>
        <dbReference type="ARBA" id="ARBA00006076"/>
    </source>
</evidence>
<dbReference type="PANTHER" id="PTHR14152">
    <property type="entry name" value="SQUAMOUS CELL CARCINOMA ANTIGEN RECOGNISED BY CYTOTOXIC T LYMPHOCYTES"/>
    <property type="match status" value="1"/>
</dbReference>
<dbReference type="InterPro" id="IPR005011">
    <property type="entry name" value="SNU66/SART1"/>
</dbReference>
<organism evidence="8 9">
    <name type="scientific">Lipomyces tetrasporus</name>
    <dbReference type="NCBI Taxonomy" id="54092"/>
    <lineage>
        <taxon>Eukaryota</taxon>
        <taxon>Fungi</taxon>
        <taxon>Dikarya</taxon>
        <taxon>Ascomycota</taxon>
        <taxon>Saccharomycotina</taxon>
        <taxon>Lipomycetes</taxon>
        <taxon>Lipomycetales</taxon>
        <taxon>Lipomycetaceae</taxon>
        <taxon>Lipomyces</taxon>
    </lineage>
</organism>
<feature type="region of interest" description="Disordered" evidence="7">
    <location>
        <begin position="1"/>
        <end position="94"/>
    </location>
</feature>
<dbReference type="Pfam" id="PF19252">
    <property type="entry name" value="HIND"/>
    <property type="match status" value="2"/>
</dbReference>
<evidence type="ECO:0000256" key="3">
    <source>
        <dbReference type="ARBA" id="ARBA00022664"/>
    </source>
</evidence>
<dbReference type="EMBL" id="JARPMG010000011">
    <property type="protein sequence ID" value="KAJ8097482.1"/>
    <property type="molecule type" value="Genomic_DNA"/>
</dbReference>
<dbReference type="GeneID" id="80886039"/>
<comment type="caution">
    <text evidence="8">The sequence shown here is derived from an EMBL/GenBank/DDBJ whole genome shotgun (WGS) entry which is preliminary data.</text>
</comment>
<feature type="region of interest" description="Disordered" evidence="7">
    <location>
        <begin position="631"/>
        <end position="666"/>
    </location>
</feature>
<reference evidence="8" key="1">
    <citation type="submission" date="2023-03" db="EMBL/GenBank/DDBJ databases">
        <title>Near-Complete genome sequence of Lipomyces tetrasporous NRRL Y-64009, an oleaginous yeast capable of growing on lignocellulosic hydrolysates.</title>
        <authorList>
            <consortium name="Lawrence Berkeley National Laboratory"/>
            <person name="Jagtap S.S."/>
            <person name="Liu J.-J."/>
            <person name="Walukiewicz H.E."/>
            <person name="Pangilinan J."/>
            <person name="Lipzen A."/>
            <person name="Ahrendt S."/>
            <person name="Koriabine M."/>
            <person name="Cobaugh K."/>
            <person name="Salamov A."/>
            <person name="Yoshinaga Y."/>
            <person name="Ng V."/>
            <person name="Daum C."/>
            <person name="Grigoriev I.V."/>
            <person name="Slininger P.J."/>
            <person name="Dien B.S."/>
            <person name="Jin Y.-S."/>
            <person name="Rao C.V."/>
        </authorList>
    </citation>
    <scope>NUCLEOTIDE SEQUENCE</scope>
    <source>
        <strain evidence="8">NRRL Y-64009</strain>
    </source>
</reference>
<dbReference type="RefSeq" id="XP_056040932.1">
    <property type="nucleotide sequence ID" value="XM_056190873.1"/>
</dbReference>